<name>A0A4Y2VQP5_ARAVE</name>
<proteinExistence type="predicted"/>
<dbReference type="Proteomes" id="UP000499080">
    <property type="component" value="Unassembled WGS sequence"/>
</dbReference>
<gene>
    <name evidence="2" type="ORF">AVEN_70667_1</name>
</gene>
<accession>A0A4Y2VQP5</accession>
<evidence type="ECO:0000256" key="1">
    <source>
        <dbReference type="SAM" id="MobiDB-lite"/>
    </source>
</evidence>
<dbReference type="EMBL" id="BGPR01050482">
    <property type="protein sequence ID" value="GBO27469.1"/>
    <property type="molecule type" value="Genomic_DNA"/>
</dbReference>
<evidence type="ECO:0000313" key="3">
    <source>
        <dbReference type="Proteomes" id="UP000499080"/>
    </source>
</evidence>
<dbReference type="AlphaFoldDB" id="A0A4Y2VQP5"/>
<comment type="caution">
    <text evidence="2">The sequence shown here is derived from an EMBL/GenBank/DDBJ whole genome shotgun (WGS) entry which is preliminary data.</text>
</comment>
<keyword evidence="3" id="KW-1185">Reference proteome</keyword>
<sequence length="85" mass="10231">MRDNFEGVNFLAGKRTWKYKARKKRDKKEKDRRDGRGLSFINEDPGFNDWNGLPVTQRHKKRKRGKGETEEDFFCNEEPLLDRLE</sequence>
<organism evidence="2 3">
    <name type="scientific">Araneus ventricosus</name>
    <name type="common">Orbweaver spider</name>
    <name type="synonym">Epeira ventricosa</name>
    <dbReference type="NCBI Taxonomy" id="182803"/>
    <lineage>
        <taxon>Eukaryota</taxon>
        <taxon>Metazoa</taxon>
        <taxon>Ecdysozoa</taxon>
        <taxon>Arthropoda</taxon>
        <taxon>Chelicerata</taxon>
        <taxon>Arachnida</taxon>
        <taxon>Araneae</taxon>
        <taxon>Araneomorphae</taxon>
        <taxon>Entelegynae</taxon>
        <taxon>Araneoidea</taxon>
        <taxon>Araneidae</taxon>
        <taxon>Araneus</taxon>
    </lineage>
</organism>
<evidence type="ECO:0000313" key="2">
    <source>
        <dbReference type="EMBL" id="GBO27469.1"/>
    </source>
</evidence>
<reference evidence="2 3" key="1">
    <citation type="journal article" date="2019" name="Sci. Rep.">
        <title>Orb-weaving spider Araneus ventricosus genome elucidates the spidroin gene catalogue.</title>
        <authorList>
            <person name="Kono N."/>
            <person name="Nakamura H."/>
            <person name="Ohtoshi R."/>
            <person name="Moran D.A.P."/>
            <person name="Shinohara A."/>
            <person name="Yoshida Y."/>
            <person name="Fujiwara M."/>
            <person name="Mori M."/>
            <person name="Tomita M."/>
            <person name="Arakawa K."/>
        </authorList>
    </citation>
    <scope>NUCLEOTIDE SEQUENCE [LARGE SCALE GENOMIC DNA]</scope>
</reference>
<feature type="region of interest" description="Disordered" evidence="1">
    <location>
        <begin position="48"/>
        <end position="70"/>
    </location>
</feature>
<protein>
    <submittedName>
        <fullName evidence="2">Uncharacterized protein</fullName>
    </submittedName>
</protein>